<dbReference type="InterPro" id="IPR001387">
    <property type="entry name" value="Cro/C1-type_HTH"/>
</dbReference>
<name>A0ABW8Q5K1_9NEIS</name>
<gene>
    <name evidence="3" type="ORF">ACI43T_10330</name>
</gene>
<dbReference type="Gene3D" id="6.10.250.2240">
    <property type="match status" value="1"/>
</dbReference>
<accession>A0ABW8Q5K1</accession>
<protein>
    <submittedName>
        <fullName evidence="3">Helix-turn-helix domain-containing protein</fullName>
    </submittedName>
</protein>
<dbReference type="EMBL" id="JBJGEB010000012">
    <property type="protein sequence ID" value="MFK7642877.1"/>
    <property type="molecule type" value="Genomic_DNA"/>
</dbReference>
<dbReference type="Gene3D" id="1.10.260.40">
    <property type="entry name" value="lambda repressor-like DNA-binding domains"/>
    <property type="match status" value="1"/>
</dbReference>
<dbReference type="Pfam" id="PF01381">
    <property type="entry name" value="HTH_3"/>
    <property type="match status" value="1"/>
</dbReference>
<feature type="domain" description="HTH cro/C1-type" evidence="2">
    <location>
        <begin position="88"/>
        <end position="139"/>
    </location>
</feature>
<comment type="caution">
    <text evidence="3">The sequence shown here is derived from an EMBL/GenBank/DDBJ whole genome shotgun (WGS) entry which is preliminary data.</text>
</comment>
<organism evidence="3 4">
    <name type="scientific">Neisseria oralis</name>
    <dbReference type="NCBI Taxonomy" id="1107316"/>
    <lineage>
        <taxon>Bacteria</taxon>
        <taxon>Pseudomonadati</taxon>
        <taxon>Pseudomonadota</taxon>
        <taxon>Betaproteobacteria</taxon>
        <taxon>Neisseriales</taxon>
        <taxon>Neisseriaceae</taxon>
        <taxon>Neisseria</taxon>
    </lineage>
</organism>
<dbReference type="InterPro" id="IPR010982">
    <property type="entry name" value="Lambda_DNA-bd_dom_sf"/>
</dbReference>
<feature type="signal peptide" evidence="1">
    <location>
        <begin position="1"/>
        <end position="20"/>
    </location>
</feature>
<keyword evidence="1" id="KW-0732">Signal</keyword>
<dbReference type="CDD" id="cd00093">
    <property type="entry name" value="HTH_XRE"/>
    <property type="match status" value="1"/>
</dbReference>
<dbReference type="SUPFAM" id="SSF47413">
    <property type="entry name" value="lambda repressor-like DNA-binding domains"/>
    <property type="match status" value="1"/>
</dbReference>
<dbReference type="RefSeq" id="WP_009174532.1">
    <property type="nucleotide sequence ID" value="NZ_JBJGEB010000012.1"/>
</dbReference>
<sequence>MGATLTIAVAACIVSTPTPATPVTHINCLRINGQIKCVKPISPNTTPAAEHIEHVRKNPRRKAAMDRAAAKIADKITRKAGGETFVSLRMKKGFTQSELAAAAGLRQPYLSRIENSKQSLHNETVQKLANALGVSPLEVRAAFEQQYEYMEQA</sequence>
<evidence type="ECO:0000313" key="4">
    <source>
        <dbReference type="Proteomes" id="UP001621964"/>
    </source>
</evidence>
<keyword evidence="4" id="KW-1185">Reference proteome</keyword>
<dbReference type="Proteomes" id="UP001621964">
    <property type="component" value="Unassembled WGS sequence"/>
</dbReference>
<evidence type="ECO:0000313" key="3">
    <source>
        <dbReference type="EMBL" id="MFK7642877.1"/>
    </source>
</evidence>
<evidence type="ECO:0000259" key="2">
    <source>
        <dbReference type="PROSITE" id="PS50943"/>
    </source>
</evidence>
<evidence type="ECO:0000256" key="1">
    <source>
        <dbReference type="SAM" id="SignalP"/>
    </source>
</evidence>
<proteinExistence type="predicted"/>
<feature type="chain" id="PRO_5047110490" evidence="1">
    <location>
        <begin position="21"/>
        <end position="153"/>
    </location>
</feature>
<reference evidence="3 4" key="1">
    <citation type="submission" date="2024-11" db="EMBL/GenBank/DDBJ databases">
        <authorList>
            <person name="Mikucki A.G."/>
            <person name="Kahler C.M."/>
        </authorList>
    </citation>
    <scope>NUCLEOTIDE SEQUENCE [LARGE SCALE GENOMIC DNA]</scope>
    <source>
        <strain evidence="3 4">EXNM717</strain>
    </source>
</reference>
<dbReference type="SMART" id="SM00530">
    <property type="entry name" value="HTH_XRE"/>
    <property type="match status" value="1"/>
</dbReference>
<dbReference type="PROSITE" id="PS50943">
    <property type="entry name" value="HTH_CROC1"/>
    <property type="match status" value="1"/>
</dbReference>